<sequence length="285" mass="31286">MAVSKNFPGLDRLVDLAGIEATELPTQEFLHDWVSFAFALLTVSATLLSAFCGAWYAGKLNRKLAEEQHRRQLRDQSHEQAAQLISTFLAANNYLSSNASHVVLGNRLALEELAHQNRWSFVRSRITGSHSPGELPACCFALLIQSNEHDCLANISAFVEQTLLLEDALKKFEADREKFDLAVEQLRVSPLRVQAGKGITGDIAWSTEANPDVHRLALSLGQINSQILELLPEVLISSGRCHESLTSALARNALAWGFDTGVPIITLRPVRGDIFGDPAAMFGND</sequence>
<accession>A0A495D677</accession>
<dbReference type="EMBL" id="RBIM01000004">
    <property type="protein sequence ID" value="RKQ96470.1"/>
    <property type="molecule type" value="Genomic_DNA"/>
</dbReference>
<dbReference type="RefSeq" id="WP_147422666.1">
    <property type="nucleotide sequence ID" value="NZ_RBIM01000004.1"/>
</dbReference>
<evidence type="ECO:0000313" key="2">
    <source>
        <dbReference type="EMBL" id="RKQ96470.1"/>
    </source>
</evidence>
<dbReference type="AlphaFoldDB" id="A0A495D677"/>
<protein>
    <submittedName>
        <fullName evidence="2">Uncharacterized protein</fullName>
    </submittedName>
</protein>
<reference evidence="2 3" key="1">
    <citation type="submission" date="2018-10" db="EMBL/GenBank/DDBJ databases">
        <title>Genomic Encyclopedia of Type Strains, Phase IV (KMG-IV): sequencing the most valuable type-strain genomes for metagenomic binning, comparative biology and taxonomic classification.</title>
        <authorList>
            <person name="Goeker M."/>
        </authorList>
    </citation>
    <scope>NUCLEOTIDE SEQUENCE [LARGE SCALE GENOMIC DNA]</scope>
    <source>
        <strain evidence="2 3">DSM 4734</strain>
    </source>
</reference>
<gene>
    <name evidence="2" type="ORF">C7435_1800</name>
</gene>
<keyword evidence="1" id="KW-0812">Transmembrane</keyword>
<evidence type="ECO:0000256" key="1">
    <source>
        <dbReference type="SAM" id="Phobius"/>
    </source>
</evidence>
<feature type="transmembrane region" description="Helical" evidence="1">
    <location>
        <begin position="33"/>
        <end position="57"/>
    </location>
</feature>
<keyword evidence="1" id="KW-0472">Membrane</keyword>
<organism evidence="2 3">
    <name type="scientific">Maricaulis maris</name>
    <dbReference type="NCBI Taxonomy" id="74318"/>
    <lineage>
        <taxon>Bacteria</taxon>
        <taxon>Pseudomonadati</taxon>
        <taxon>Pseudomonadota</taxon>
        <taxon>Alphaproteobacteria</taxon>
        <taxon>Maricaulales</taxon>
        <taxon>Maricaulaceae</taxon>
        <taxon>Maricaulis</taxon>
    </lineage>
</organism>
<comment type="caution">
    <text evidence="2">The sequence shown here is derived from an EMBL/GenBank/DDBJ whole genome shotgun (WGS) entry which is preliminary data.</text>
</comment>
<proteinExistence type="predicted"/>
<evidence type="ECO:0000313" key="3">
    <source>
        <dbReference type="Proteomes" id="UP000273675"/>
    </source>
</evidence>
<keyword evidence="1" id="KW-1133">Transmembrane helix</keyword>
<name>A0A495D677_9PROT</name>
<dbReference type="Proteomes" id="UP000273675">
    <property type="component" value="Unassembled WGS sequence"/>
</dbReference>